<gene>
    <name evidence="1" type="ORF">mv_L345</name>
</gene>
<accession>H2EDS7</accession>
<proteinExistence type="predicted"/>
<organism evidence="1">
    <name type="scientific">Moumouvirus sp. 'Monve'</name>
    <dbReference type="NCBI Taxonomy" id="1128131"/>
    <lineage>
        <taxon>Viruses</taxon>
        <taxon>Varidnaviria</taxon>
        <taxon>Bamfordvirae</taxon>
        <taxon>Nucleocytoviricota</taxon>
        <taxon>Megaviricetes</taxon>
        <taxon>Imitervirales</taxon>
        <taxon>Mimiviridae</taxon>
        <taxon>Megamimivirinae</taxon>
        <taxon>Moumouvirus</taxon>
    </lineage>
</organism>
<reference evidence="1" key="1">
    <citation type="submission" date="2011-10" db="EMBL/GenBank/DDBJ databases">
        <title>Provirophages and transpovirons: unique mobilome of giant viruses.</title>
        <authorList>
            <person name="Desnues C."/>
            <person name="LaScola B."/>
            <person name="Yutin N."/>
            <person name="Fournous G."/>
            <person name="Koonin E."/>
            <person name="Raoult D."/>
        </authorList>
    </citation>
    <scope>NUCLEOTIDE SEQUENCE</scope>
    <source>
        <strain evidence="1">Mv13-mv</strain>
    </source>
</reference>
<name>H2EDS7_9VIRU</name>
<evidence type="ECO:0000313" key="1">
    <source>
        <dbReference type="EMBL" id="AEX62550.1"/>
    </source>
</evidence>
<protein>
    <submittedName>
        <fullName evidence="1">Uncharacterized protein</fullName>
    </submittedName>
</protein>
<sequence length="49" mass="5928">MKTLNELVNKLEINFPRIKNIFELIDILKEYNGNDWLSYVEFGYGYKKI</sequence>
<dbReference type="EMBL" id="JN885997">
    <property type="protein sequence ID" value="AEX62550.1"/>
    <property type="molecule type" value="Genomic_DNA"/>
</dbReference>